<sequence>EDQRSPTDEAHEVKSEIGSGGGSSSSSPPVNYVMCCPPPGDVSPPTSISPLACLHYLRLLSAQLGDVAPAMGVFRELFTSSADAIERSRTLSVVTEEVLTKTDIVDCASHPRLASPLPHSLSSAEDMDTEKSSGLQVPTVDTYPVSLDDPADFYLRCNRPRRSRTTFTTLQLHVLEAAFGINHYPDVAMRDQLASQLKLSDGRVQVSGFTFKISVVQYFACKYLLPWDSIP</sequence>
<dbReference type="SMART" id="SM00389">
    <property type="entry name" value="HOX"/>
    <property type="match status" value="1"/>
</dbReference>
<dbReference type="InterPro" id="IPR050649">
    <property type="entry name" value="Paired_Homeobox_TFs"/>
</dbReference>
<evidence type="ECO:0000256" key="3">
    <source>
        <dbReference type="RuleBase" id="RU000682"/>
    </source>
</evidence>
<evidence type="ECO:0000313" key="7">
    <source>
        <dbReference type="Proteomes" id="UP000275846"/>
    </source>
</evidence>
<keyword evidence="2 3" id="KW-0371">Homeobox</keyword>
<dbReference type="GO" id="GO:0005634">
    <property type="term" value="C:nucleus"/>
    <property type="evidence" value="ECO:0007669"/>
    <property type="project" value="UniProtKB-SubCell"/>
</dbReference>
<evidence type="ECO:0000313" key="8">
    <source>
        <dbReference type="WBParaSite" id="SSLN_0001410001-mRNA-1"/>
    </source>
</evidence>
<evidence type="ECO:0000313" key="6">
    <source>
        <dbReference type="EMBL" id="VDL99970.1"/>
    </source>
</evidence>
<reference evidence="6 7" key="2">
    <citation type="submission" date="2018-11" db="EMBL/GenBank/DDBJ databases">
        <authorList>
            <consortium name="Pathogen Informatics"/>
        </authorList>
    </citation>
    <scope>NUCLEOTIDE SEQUENCE [LARGE SCALE GENOMIC DNA]</scope>
    <source>
        <strain evidence="6 7">NST_G2</strain>
    </source>
</reference>
<evidence type="ECO:0000256" key="1">
    <source>
        <dbReference type="ARBA" id="ARBA00004123"/>
    </source>
</evidence>
<feature type="DNA-binding region" description="Homeobox" evidence="2">
    <location>
        <begin position="160"/>
        <end position="207"/>
    </location>
</feature>
<dbReference type="EMBL" id="UYSU01038203">
    <property type="protein sequence ID" value="VDL99970.1"/>
    <property type="molecule type" value="Genomic_DNA"/>
</dbReference>
<dbReference type="STRING" id="70667.A0A183TAT7"/>
<dbReference type="Gene3D" id="1.10.10.60">
    <property type="entry name" value="Homeodomain-like"/>
    <property type="match status" value="1"/>
</dbReference>
<feature type="region of interest" description="Disordered" evidence="4">
    <location>
        <begin position="1"/>
        <end position="28"/>
    </location>
</feature>
<dbReference type="Pfam" id="PF00046">
    <property type="entry name" value="Homeodomain"/>
    <property type="match status" value="1"/>
</dbReference>
<dbReference type="PANTHER" id="PTHR24329">
    <property type="entry name" value="HOMEOBOX PROTEIN ARISTALESS"/>
    <property type="match status" value="1"/>
</dbReference>
<proteinExistence type="predicted"/>
<name>A0A183TAT7_SCHSO</name>
<dbReference type="OrthoDB" id="6159439at2759"/>
<dbReference type="AlphaFoldDB" id="A0A183TAT7"/>
<keyword evidence="2 3" id="KW-0238">DNA-binding</keyword>
<keyword evidence="7" id="KW-1185">Reference proteome</keyword>
<reference evidence="8" key="1">
    <citation type="submission" date="2016-06" db="UniProtKB">
        <authorList>
            <consortium name="WormBaseParasite"/>
        </authorList>
    </citation>
    <scope>IDENTIFICATION</scope>
</reference>
<dbReference type="InterPro" id="IPR009057">
    <property type="entry name" value="Homeodomain-like_sf"/>
</dbReference>
<organism evidence="8">
    <name type="scientific">Schistocephalus solidus</name>
    <name type="common">Tapeworm</name>
    <dbReference type="NCBI Taxonomy" id="70667"/>
    <lineage>
        <taxon>Eukaryota</taxon>
        <taxon>Metazoa</taxon>
        <taxon>Spiralia</taxon>
        <taxon>Lophotrochozoa</taxon>
        <taxon>Platyhelminthes</taxon>
        <taxon>Cestoda</taxon>
        <taxon>Eucestoda</taxon>
        <taxon>Diphyllobothriidea</taxon>
        <taxon>Diphyllobothriidae</taxon>
        <taxon>Schistocephalus</taxon>
    </lineage>
</organism>
<feature type="compositionally biased region" description="Basic and acidic residues" evidence="4">
    <location>
        <begin position="1"/>
        <end position="15"/>
    </location>
</feature>
<dbReference type="Proteomes" id="UP000275846">
    <property type="component" value="Unassembled WGS sequence"/>
</dbReference>
<accession>A0A183TAT7</accession>
<evidence type="ECO:0000259" key="5">
    <source>
        <dbReference type="PROSITE" id="PS50071"/>
    </source>
</evidence>
<evidence type="ECO:0000256" key="2">
    <source>
        <dbReference type="PROSITE-ProRule" id="PRU00108"/>
    </source>
</evidence>
<dbReference type="GO" id="GO:0000981">
    <property type="term" value="F:DNA-binding transcription factor activity, RNA polymerase II-specific"/>
    <property type="evidence" value="ECO:0007669"/>
    <property type="project" value="TreeGrafter"/>
</dbReference>
<protein>
    <submittedName>
        <fullName evidence="8">Homeobox domain-containing protein</fullName>
    </submittedName>
</protein>
<evidence type="ECO:0000256" key="4">
    <source>
        <dbReference type="SAM" id="MobiDB-lite"/>
    </source>
</evidence>
<dbReference type="SUPFAM" id="SSF46689">
    <property type="entry name" value="Homeodomain-like"/>
    <property type="match status" value="1"/>
</dbReference>
<dbReference type="InterPro" id="IPR001356">
    <property type="entry name" value="HD"/>
</dbReference>
<feature type="domain" description="Homeobox" evidence="5">
    <location>
        <begin position="158"/>
        <end position="206"/>
    </location>
</feature>
<dbReference type="PROSITE" id="PS50071">
    <property type="entry name" value="HOMEOBOX_2"/>
    <property type="match status" value="1"/>
</dbReference>
<dbReference type="GO" id="GO:0000977">
    <property type="term" value="F:RNA polymerase II transcription regulatory region sequence-specific DNA binding"/>
    <property type="evidence" value="ECO:0007669"/>
    <property type="project" value="TreeGrafter"/>
</dbReference>
<dbReference type="WBParaSite" id="SSLN_0001410001-mRNA-1">
    <property type="protein sequence ID" value="SSLN_0001410001-mRNA-1"/>
    <property type="gene ID" value="SSLN_0001410001"/>
</dbReference>
<gene>
    <name evidence="6" type="ORF">SSLN_LOCUS13585</name>
</gene>
<comment type="subcellular location">
    <subcellularLocation>
        <location evidence="1 2 3">Nucleus</location>
    </subcellularLocation>
</comment>
<dbReference type="CDD" id="cd00086">
    <property type="entry name" value="homeodomain"/>
    <property type="match status" value="1"/>
</dbReference>
<keyword evidence="2 3" id="KW-0539">Nucleus</keyword>
<dbReference type="PANTHER" id="PTHR24329:SF543">
    <property type="entry name" value="FI01017P-RELATED"/>
    <property type="match status" value="1"/>
</dbReference>